<dbReference type="Proteomes" id="UP000516439">
    <property type="component" value="Chromosome"/>
</dbReference>
<keyword evidence="2" id="KW-1185">Reference proteome</keyword>
<name>A0ABX6TDJ7_9SPHI</name>
<accession>A0ABX6TDJ7</accession>
<evidence type="ECO:0000313" key="1">
    <source>
        <dbReference type="EMBL" id="QNR83564.1"/>
    </source>
</evidence>
<sequence>MEIETDYGSINIQVEEYKRPTFEVLFDKPNQHYKLNDSIKVQGKASSFSGYSVNNAKVNYKVFRRAMYDYRLTYTQRSAIYGSNIYSERKQIAIGKTNTKPGGKFDITFFAKATNTKQNYSYEIETEVTDLNGETRTKTTAINVGQKDINLNISAEQVIYVSNKTDSIPFWVTNLNNEPIKANVKAEWSLLQAPSKLMNKSPFYAENYALSKEEFIKCFPDEDYNNELEVAKWPIKSVELKQSPTAKNGRGV</sequence>
<proteinExistence type="predicted"/>
<reference evidence="1 2" key="1">
    <citation type="submission" date="2020-09" db="EMBL/GenBank/DDBJ databases">
        <title>Pedobacter sp. SW-16 isolated from soil near Yeocheon.</title>
        <authorList>
            <person name="Im H.S."/>
            <person name="Joung Y."/>
            <person name="Lee S.-S."/>
        </authorList>
    </citation>
    <scope>NUCLEOTIDE SEQUENCE [LARGE SCALE GENOMIC DNA]</scope>
    <source>
        <strain evidence="1 2">SW-16</strain>
    </source>
</reference>
<protein>
    <recommendedName>
        <fullName evidence="3">DUF3857 domain-containing protein</fullName>
    </recommendedName>
</protein>
<dbReference type="RefSeq" id="WP_190326596.1">
    <property type="nucleotide sequence ID" value="NZ_CP061171.1"/>
</dbReference>
<evidence type="ECO:0008006" key="3">
    <source>
        <dbReference type="Google" id="ProtNLM"/>
    </source>
</evidence>
<organism evidence="1 2">
    <name type="scientific">Pedobacter riviphilus</name>
    <dbReference type="NCBI Taxonomy" id="2766984"/>
    <lineage>
        <taxon>Bacteria</taxon>
        <taxon>Pseudomonadati</taxon>
        <taxon>Bacteroidota</taxon>
        <taxon>Sphingobacteriia</taxon>
        <taxon>Sphingobacteriales</taxon>
        <taxon>Sphingobacteriaceae</taxon>
        <taxon>Pedobacter</taxon>
    </lineage>
</organism>
<dbReference type="EMBL" id="CP061171">
    <property type="protein sequence ID" value="QNR83564.1"/>
    <property type="molecule type" value="Genomic_DNA"/>
</dbReference>
<evidence type="ECO:0000313" key="2">
    <source>
        <dbReference type="Proteomes" id="UP000516439"/>
    </source>
</evidence>
<gene>
    <name evidence="1" type="ORF">H9N25_16625</name>
</gene>